<dbReference type="InterPro" id="IPR006311">
    <property type="entry name" value="TAT_signal"/>
</dbReference>
<feature type="domain" description="NodB homology" evidence="3">
    <location>
        <begin position="75"/>
        <end position="257"/>
    </location>
</feature>
<dbReference type="PROSITE" id="PS51318">
    <property type="entry name" value="TAT"/>
    <property type="match status" value="1"/>
</dbReference>
<dbReference type="Gene3D" id="3.20.20.370">
    <property type="entry name" value="Glycoside hydrolase/deacetylase"/>
    <property type="match status" value="1"/>
</dbReference>
<sequence>MDDTGADGKGRRALLRALTVGGASAVAGVAMGAAIDSADASERIPASAPGTPRGAHWRPAAGHVDVIWAVNTQQKLVALTFDDGPLPNYTPLVHDALDDAKIPATFFLVGKRVEQHAGLLHGRMDRHEVGNHTWAHTNLSNLSLNTAYRSVKRAHDMIVRVTGKEPRLLRPPWGQLGGTTLQVAGRLGYDVALWSLLITDRSHPHDPNGLIDFVADSAVPGSIILGHDAGGGPSRLTLARALPEMIKRLRKKGFEFVTVSQLLAAQASPTARGTA</sequence>
<protein>
    <recommendedName>
        <fullName evidence="3">NodB homology domain-containing protein</fullName>
    </recommendedName>
</protein>
<dbReference type="PROSITE" id="PS51677">
    <property type="entry name" value="NODB"/>
    <property type="match status" value="1"/>
</dbReference>
<name>A0ABP8UPK9_9ACTN</name>
<evidence type="ECO:0000256" key="1">
    <source>
        <dbReference type="ARBA" id="ARBA00022723"/>
    </source>
</evidence>
<dbReference type="RefSeq" id="WP_345438473.1">
    <property type="nucleotide sequence ID" value="NZ_BAABHK010000015.1"/>
</dbReference>
<dbReference type="Pfam" id="PF01522">
    <property type="entry name" value="Polysacc_deac_1"/>
    <property type="match status" value="1"/>
</dbReference>
<dbReference type="PANTHER" id="PTHR10587:SF133">
    <property type="entry name" value="CHITIN DEACETYLASE 1-RELATED"/>
    <property type="match status" value="1"/>
</dbReference>
<dbReference type="CDD" id="cd10917">
    <property type="entry name" value="CE4_NodB_like_6s_7s"/>
    <property type="match status" value="1"/>
</dbReference>
<evidence type="ECO:0000256" key="2">
    <source>
        <dbReference type="ARBA" id="ARBA00022801"/>
    </source>
</evidence>
<keyword evidence="1" id="KW-0479">Metal-binding</keyword>
<dbReference type="Proteomes" id="UP001501442">
    <property type="component" value="Unassembled WGS sequence"/>
</dbReference>
<evidence type="ECO:0000313" key="4">
    <source>
        <dbReference type="EMBL" id="GAA4635528.1"/>
    </source>
</evidence>
<keyword evidence="2" id="KW-0378">Hydrolase</keyword>
<dbReference type="InterPro" id="IPR002509">
    <property type="entry name" value="NODB_dom"/>
</dbReference>
<dbReference type="PANTHER" id="PTHR10587">
    <property type="entry name" value="GLYCOSYL TRANSFERASE-RELATED"/>
    <property type="match status" value="1"/>
</dbReference>
<comment type="caution">
    <text evidence="4">The sequence shown here is derived from an EMBL/GenBank/DDBJ whole genome shotgun (WGS) entry which is preliminary data.</text>
</comment>
<accession>A0ABP8UPK9</accession>
<dbReference type="EMBL" id="BAABHK010000015">
    <property type="protein sequence ID" value="GAA4635528.1"/>
    <property type="molecule type" value="Genomic_DNA"/>
</dbReference>
<proteinExistence type="predicted"/>
<evidence type="ECO:0000313" key="5">
    <source>
        <dbReference type="Proteomes" id="UP001501442"/>
    </source>
</evidence>
<evidence type="ECO:0000259" key="3">
    <source>
        <dbReference type="PROSITE" id="PS51677"/>
    </source>
</evidence>
<dbReference type="SUPFAM" id="SSF88713">
    <property type="entry name" value="Glycoside hydrolase/deacetylase"/>
    <property type="match status" value="1"/>
</dbReference>
<dbReference type="InterPro" id="IPR011330">
    <property type="entry name" value="Glyco_hydro/deAcase_b/a-brl"/>
</dbReference>
<organism evidence="4 5">
    <name type="scientific">Actinoallomurus vinaceus</name>
    <dbReference type="NCBI Taxonomy" id="1080074"/>
    <lineage>
        <taxon>Bacteria</taxon>
        <taxon>Bacillati</taxon>
        <taxon>Actinomycetota</taxon>
        <taxon>Actinomycetes</taxon>
        <taxon>Streptosporangiales</taxon>
        <taxon>Thermomonosporaceae</taxon>
        <taxon>Actinoallomurus</taxon>
    </lineage>
</organism>
<dbReference type="InterPro" id="IPR050248">
    <property type="entry name" value="Polysacc_deacetylase_ArnD"/>
</dbReference>
<keyword evidence="5" id="KW-1185">Reference proteome</keyword>
<reference evidence="5" key="1">
    <citation type="journal article" date="2019" name="Int. J. Syst. Evol. Microbiol.">
        <title>The Global Catalogue of Microorganisms (GCM) 10K type strain sequencing project: providing services to taxonomists for standard genome sequencing and annotation.</title>
        <authorList>
            <consortium name="The Broad Institute Genomics Platform"/>
            <consortium name="The Broad Institute Genome Sequencing Center for Infectious Disease"/>
            <person name="Wu L."/>
            <person name="Ma J."/>
        </authorList>
    </citation>
    <scope>NUCLEOTIDE SEQUENCE [LARGE SCALE GENOMIC DNA]</scope>
    <source>
        <strain evidence="5">JCM 17939</strain>
    </source>
</reference>
<gene>
    <name evidence="4" type="ORF">GCM10023196_081380</name>
</gene>